<dbReference type="Proteomes" id="UP000597656">
    <property type="component" value="Unassembled WGS sequence"/>
</dbReference>
<proteinExistence type="predicted"/>
<keyword evidence="1" id="KW-0812">Transmembrane</keyword>
<reference evidence="3" key="1">
    <citation type="journal article" date="2019" name="Int. J. Syst. Evol. Microbiol.">
        <title>The Global Catalogue of Microorganisms (GCM) 10K type strain sequencing project: providing services to taxonomists for standard genome sequencing and annotation.</title>
        <authorList>
            <consortium name="The Broad Institute Genomics Platform"/>
            <consortium name="The Broad Institute Genome Sequencing Center for Infectious Disease"/>
            <person name="Wu L."/>
            <person name="Ma J."/>
        </authorList>
    </citation>
    <scope>NUCLEOTIDE SEQUENCE [LARGE SCALE GENOMIC DNA]</scope>
    <source>
        <strain evidence="3">CGMCC 4.7319</strain>
    </source>
</reference>
<dbReference type="RefSeq" id="WP_189156351.1">
    <property type="nucleotide sequence ID" value="NZ_BMNC01000005.1"/>
</dbReference>
<evidence type="ECO:0008006" key="4">
    <source>
        <dbReference type="Google" id="ProtNLM"/>
    </source>
</evidence>
<keyword evidence="1" id="KW-0472">Membrane</keyword>
<dbReference type="EMBL" id="BMNC01000005">
    <property type="protein sequence ID" value="GGM98562.1"/>
    <property type="molecule type" value="Genomic_DNA"/>
</dbReference>
<organism evidence="2 3">
    <name type="scientific">Lentzea pudingi</name>
    <dbReference type="NCBI Taxonomy" id="1789439"/>
    <lineage>
        <taxon>Bacteria</taxon>
        <taxon>Bacillati</taxon>
        <taxon>Actinomycetota</taxon>
        <taxon>Actinomycetes</taxon>
        <taxon>Pseudonocardiales</taxon>
        <taxon>Pseudonocardiaceae</taxon>
        <taxon>Lentzea</taxon>
    </lineage>
</organism>
<evidence type="ECO:0000313" key="3">
    <source>
        <dbReference type="Proteomes" id="UP000597656"/>
    </source>
</evidence>
<evidence type="ECO:0000313" key="2">
    <source>
        <dbReference type="EMBL" id="GGM98562.1"/>
    </source>
</evidence>
<protein>
    <recommendedName>
        <fullName evidence="4">DUF4244 domain-containing protein</fullName>
    </recommendedName>
</protein>
<keyword evidence="1" id="KW-1133">Transmembrane helix</keyword>
<accession>A0ABQ2I2Q4</accession>
<evidence type="ECO:0000256" key="1">
    <source>
        <dbReference type="SAM" id="Phobius"/>
    </source>
</evidence>
<gene>
    <name evidence="2" type="ORF">GCM10011609_40850</name>
</gene>
<name>A0ABQ2I2Q4_9PSEU</name>
<dbReference type="InterPro" id="IPR025338">
    <property type="entry name" value="DUF4244"/>
</dbReference>
<comment type="caution">
    <text evidence="2">The sequence shown here is derived from an EMBL/GenBank/DDBJ whole genome shotgun (WGS) entry which is preliminary data.</text>
</comment>
<dbReference type="Pfam" id="PF14029">
    <property type="entry name" value="DUF4244"/>
    <property type="match status" value="1"/>
</dbReference>
<feature type="transmembrane region" description="Helical" evidence="1">
    <location>
        <begin position="15"/>
        <end position="33"/>
    </location>
</feature>
<keyword evidence="3" id="KW-1185">Reference proteome</keyword>
<sequence length="53" mass="5610">MELLQDDSGMSTVEYAIGTLAAAALGGLLYVLVTSDFMEKLMEGVIQRALSSV</sequence>